<reference evidence="4" key="1">
    <citation type="journal article" date="2017" name="Nature">
        <title>The sunflower genome provides insights into oil metabolism, flowering and Asterid evolution.</title>
        <authorList>
            <person name="Badouin H."/>
            <person name="Gouzy J."/>
            <person name="Grassa C.J."/>
            <person name="Murat F."/>
            <person name="Staton S.E."/>
            <person name="Cottret L."/>
            <person name="Lelandais-Briere C."/>
            <person name="Owens G.L."/>
            <person name="Carrere S."/>
            <person name="Mayjonade B."/>
            <person name="Legrand L."/>
            <person name="Gill N."/>
            <person name="Kane N.C."/>
            <person name="Bowers J.E."/>
            <person name="Hubner S."/>
            <person name="Bellec A."/>
            <person name="Berard A."/>
            <person name="Berges H."/>
            <person name="Blanchet N."/>
            <person name="Boniface M.C."/>
            <person name="Brunel D."/>
            <person name="Catrice O."/>
            <person name="Chaidir N."/>
            <person name="Claudel C."/>
            <person name="Donnadieu C."/>
            <person name="Faraut T."/>
            <person name="Fievet G."/>
            <person name="Helmstetter N."/>
            <person name="King M."/>
            <person name="Knapp S.J."/>
            <person name="Lai Z."/>
            <person name="Le Paslier M.C."/>
            <person name="Lippi Y."/>
            <person name="Lorenzon L."/>
            <person name="Mandel J.R."/>
            <person name="Marage G."/>
            <person name="Marchand G."/>
            <person name="Marquand E."/>
            <person name="Bret-Mestries E."/>
            <person name="Morien E."/>
            <person name="Nambeesan S."/>
            <person name="Nguyen T."/>
            <person name="Pegot-Espagnet P."/>
            <person name="Pouilly N."/>
            <person name="Raftis F."/>
            <person name="Sallet E."/>
            <person name="Schiex T."/>
            <person name="Thomas J."/>
            <person name="Vandecasteele C."/>
            <person name="Vares D."/>
            <person name="Vear F."/>
            <person name="Vautrin S."/>
            <person name="Crespi M."/>
            <person name="Mangin B."/>
            <person name="Burke J.M."/>
            <person name="Salse J."/>
            <person name="Munos S."/>
            <person name="Vincourt P."/>
            <person name="Rieseberg L.H."/>
            <person name="Langlade N.B."/>
        </authorList>
    </citation>
    <scope>NUCLEOTIDE SEQUENCE</scope>
    <source>
        <tissue evidence="4">Leaves</tissue>
    </source>
</reference>
<feature type="coiled-coil region" evidence="1">
    <location>
        <begin position="616"/>
        <end position="643"/>
    </location>
</feature>
<feature type="region of interest" description="Disordered" evidence="2">
    <location>
        <begin position="133"/>
        <end position="160"/>
    </location>
</feature>
<protein>
    <submittedName>
        <fullName evidence="4">Endonuclease/exonuclease/phosphatase superfamily</fullName>
    </submittedName>
</protein>
<dbReference type="Pfam" id="PF14529">
    <property type="entry name" value="Exo_endo_phos_2"/>
    <property type="match status" value="1"/>
</dbReference>
<dbReference type="InterPro" id="IPR036691">
    <property type="entry name" value="Endo/exonu/phosph_ase_sf"/>
</dbReference>
<dbReference type="Proteomes" id="UP000215914">
    <property type="component" value="Unassembled WGS sequence"/>
</dbReference>
<keyword evidence="4" id="KW-0540">Nuclease</keyword>
<keyword evidence="1" id="KW-0175">Coiled coil</keyword>
<dbReference type="SUPFAM" id="SSF56219">
    <property type="entry name" value="DNase I-like"/>
    <property type="match status" value="1"/>
</dbReference>
<dbReference type="PANTHER" id="PTHR33710:SF64">
    <property type="entry name" value="ENDONUCLEASE_EXONUCLEASE_PHOSPHATASE DOMAIN-CONTAINING PROTEIN"/>
    <property type="match status" value="1"/>
</dbReference>
<name>A0A9K3GZZ2_HELAN</name>
<evidence type="ECO:0000259" key="3">
    <source>
        <dbReference type="Pfam" id="PF14529"/>
    </source>
</evidence>
<evidence type="ECO:0000256" key="1">
    <source>
        <dbReference type="SAM" id="Coils"/>
    </source>
</evidence>
<comment type="caution">
    <text evidence="4">The sequence shown here is derived from an EMBL/GenBank/DDBJ whole genome shotgun (WGS) entry which is preliminary data.</text>
</comment>
<organism evidence="4 5">
    <name type="scientific">Helianthus annuus</name>
    <name type="common">Common sunflower</name>
    <dbReference type="NCBI Taxonomy" id="4232"/>
    <lineage>
        <taxon>Eukaryota</taxon>
        <taxon>Viridiplantae</taxon>
        <taxon>Streptophyta</taxon>
        <taxon>Embryophyta</taxon>
        <taxon>Tracheophyta</taxon>
        <taxon>Spermatophyta</taxon>
        <taxon>Magnoliopsida</taxon>
        <taxon>eudicotyledons</taxon>
        <taxon>Gunneridae</taxon>
        <taxon>Pentapetalae</taxon>
        <taxon>asterids</taxon>
        <taxon>campanulids</taxon>
        <taxon>Asterales</taxon>
        <taxon>Asteraceae</taxon>
        <taxon>Asteroideae</taxon>
        <taxon>Heliantheae alliance</taxon>
        <taxon>Heliantheae</taxon>
        <taxon>Helianthus</taxon>
    </lineage>
</organism>
<accession>A0A9K3GZZ2</accession>
<feature type="region of interest" description="Disordered" evidence="2">
    <location>
        <begin position="291"/>
        <end position="316"/>
    </location>
</feature>
<reference evidence="4" key="2">
    <citation type="submission" date="2020-06" db="EMBL/GenBank/DDBJ databases">
        <title>Helianthus annuus Genome sequencing and assembly Release 2.</title>
        <authorList>
            <person name="Gouzy J."/>
            <person name="Langlade N."/>
            <person name="Munos S."/>
        </authorList>
    </citation>
    <scope>NUCLEOTIDE SEQUENCE</scope>
    <source>
        <tissue evidence="4">Leaves</tissue>
    </source>
</reference>
<dbReference type="Gramene" id="mRNA:HanXRQr2_Chr16g0764301">
    <property type="protein sequence ID" value="mRNA:HanXRQr2_Chr16g0764301"/>
    <property type="gene ID" value="HanXRQr2_Chr16g0764301"/>
</dbReference>
<feature type="compositionally biased region" description="Basic residues" evidence="2">
    <location>
        <begin position="214"/>
        <end position="224"/>
    </location>
</feature>
<dbReference type="EMBL" id="MNCJ02000331">
    <property type="protein sequence ID" value="KAF5761366.1"/>
    <property type="molecule type" value="Genomic_DNA"/>
</dbReference>
<feature type="compositionally biased region" description="Polar residues" evidence="2">
    <location>
        <begin position="292"/>
        <end position="302"/>
    </location>
</feature>
<dbReference type="AlphaFoldDB" id="A0A9K3GZZ2"/>
<proteinExistence type="predicted"/>
<evidence type="ECO:0000313" key="5">
    <source>
        <dbReference type="Proteomes" id="UP000215914"/>
    </source>
</evidence>
<keyword evidence="5" id="KW-1185">Reference proteome</keyword>
<evidence type="ECO:0000313" key="4">
    <source>
        <dbReference type="EMBL" id="KAF5761366.1"/>
    </source>
</evidence>
<dbReference type="InterPro" id="IPR005135">
    <property type="entry name" value="Endo/exonuclease/phosphatase"/>
</dbReference>
<feature type="domain" description="Endonuclease/exonuclease/phosphatase" evidence="3">
    <location>
        <begin position="427"/>
        <end position="550"/>
    </location>
</feature>
<keyword evidence="4" id="KW-0255">Endonuclease</keyword>
<evidence type="ECO:0000256" key="2">
    <source>
        <dbReference type="SAM" id="MobiDB-lite"/>
    </source>
</evidence>
<keyword evidence="4" id="KW-0378">Hydrolase</keyword>
<dbReference type="Gene3D" id="3.60.10.10">
    <property type="entry name" value="Endonuclease/exonuclease/phosphatase"/>
    <property type="match status" value="1"/>
</dbReference>
<feature type="region of interest" description="Disordered" evidence="2">
    <location>
        <begin position="214"/>
        <end position="241"/>
    </location>
</feature>
<dbReference type="GO" id="GO:0004519">
    <property type="term" value="F:endonuclease activity"/>
    <property type="evidence" value="ECO:0007669"/>
    <property type="project" value="UniProtKB-KW"/>
</dbReference>
<gene>
    <name evidence="4" type="ORF">HanXRQr2_Chr16g0764301</name>
</gene>
<sequence length="737" mass="81992">MVTFGSSEEAEAFLSKKDLWGPWFSRLDLWEGQVLAVERIAWIRIQGIPVHLCGSEVFRLIGDLFGKTVYVPQDVEEETDLSGKSVGILAGNEYRVREFVSLRWKDKVFRVWVTEDDSEWLPDCIRDMEPEVLSPEKESPEMVNSGRGGEEMEVEGGDGSGSKVMGENLNSQCPVNSNHGLNSMSAADSSCHYFGSGDNGEAVGNKKAIKCKKGGSRSFNRGKGKCGPASMGSPVESRPKKRARAQVEKDDLFGLDELIQKGPFSFQNNVDLNGKVYGQMGAEGDLEASLDLNRSSNPQSEHQAVECPSEGSPDIENEEAESGARLIEEVAATIKLGAALGIDLQNAEKMVKDSILNEESKLAAVDDVVLAKIWGGRGFSSASVDSSGLSGGLICIWDPSVFSYVDCSKNRNFLLVNGFLKGCGSPICIINVYTPQGISAKKDLWDLLEGIVSGYSGLLVLIGDFNAVRFPEERLNSMFKPRCAGNFNSFIFNSSLLEYKMQEKQFTRWAANGRKMSKIDRALVSAEFFSKWPSTCLRALCNLFSDHCPLLLSTKSSNFGPIPFRCFNSWLGRPGYDEVVSGAASGFVGDGPPDVYLSNKLRFIKSRILNWRDELKAKEEGEVAIAKSDLEGLQRTLEERELEEEEEWAMAEAKKIILISEENFSKDIRQRSRDRWIKDGDENSKYFHSVVNYRKARNGIFGLVIDGVWCDKPTRVKKYVFEFFRDKFKEPHIVRPS</sequence>
<dbReference type="PANTHER" id="PTHR33710">
    <property type="entry name" value="BNAC02G09200D PROTEIN"/>
    <property type="match status" value="1"/>
</dbReference>